<accession>A0A507B594</accession>
<feature type="domain" description="Luciferase" evidence="1">
    <location>
        <begin position="212"/>
        <end position="283"/>
    </location>
</feature>
<dbReference type="InParanoid" id="A0A507B594"/>
<evidence type="ECO:0000313" key="2">
    <source>
        <dbReference type="EMBL" id="TPX14266.1"/>
    </source>
</evidence>
<protein>
    <recommendedName>
        <fullName evidence="1">Luciferase domain-containing protein</fullName>
    </recommendedName>
</protein>
<evidence type="ECO:0000313" key="3">
    <source>
        <dbReference type="Proteomes" id="UP000319257"/>
    </source>
</evidence>
<gene>
    <name evidence="2" type="ORF">E0L32_000660</name>
</gene>
<dbReference type="GeneID" id="41968107"/>
<dbReference type="InterPro" id="IPR048273">
    <property type="entry name" value="Luciferase"/>
</dbReference>
<dbReference type="OrthoDB" id="9987011at2759"/>
<dbReference type="Proteomes" id="UP000319257">
    <property type="component" value="Unassembled WGS sequence"/>
</dbReference>
<evidence type="ECO:0000259" key="1">
    <source>
        <dbReference type="Pfam" id="PF17648"/>
    </source>
</evidence>
<dbReference type="RefSeq" id="XP_030995977.1">
    <property type="nucleotide sequence ID" value="XM_031141257.1"/>
</dbReference>
<dbReference type="Pfam" id="PF17648">
    <property type="entry name" value="Luciferase"/>
    <property type="match status" value="1"/>
</dbReference>
<dbReference type="AlphaFoldDB" id="A0A507B594"/>
<name>A0A507B594_9PEZI</name>
<comment type="caution">
    <text evidence="2">The sequence shown here is derived from an EMBL/GenBank/DDBJ whole genome shotgun (WGS) entry which is preliminary data.</text>
</comment>
<reference evidence="2 3" key="1">
    <citation type="submission" date="2019-06" db="EMBL/GenBank/DDBJ databases">
        <title>Draft genome sequence of the filamentous fungus Phialemoniopsis curvata isolated from diesel fuel.</title>
        <authorList>
            <person name="Varaljay V.A."/>
            <person name="Lyon W.J."/>
            <person name="Crouch A.L."/>
            <person name="Drake C.E."/>
            <person name="Hollomon J.M."/>
            <person name="Nadeau L.J."/>
            <person name="Nunn H.S."/>
            <person name="Stevenson B.S."/>
            <person name="Bojanowski C.L."/>
            <person name="Crookes-Goodson W.J."/>
        </authorList>
    </citation>
    <scope>NUCLEOTIDE SEQUENCE [LARGE SCALE GENOMIC DNA]</scope>
    <source>
        <strain evidence="2 3">D216</strain>
    </source>
</reference>
<dbReference type="InterPro" id="IPR040841">
    <property type="entry name" value="Luciferase_dom"/>
</dbReference>
<proteinExistence type="predicted"/>
<organism evidence="2 3">
    <name type="scientific">Thyridium curvatum</name>
    <dbReference type="NCBI Taxonomy" id="1093900"/>
    <lineage>
        <taxon>Eukaryota</taxon>
        <taxon>Fungi</taxon>
        <taxon>Dikarya</taxon>
        <taxon>Ascomycota</taxon>
        <taxon>Pezizomycotina</taxon>
        <taxon>Sordariomycetes</taxon>
        <taxon>Sordariomycetidae</taxon>
        <taxon>Thyridiales</taxon>
        <taxon>Thyridiaceae</taxon>
        <taxon>Thyridium</taxon>
    </lineage>
</organism>
<keyword evidence="3" id="KW-1185">Reference proteome</keyword>
<dbReference type="EMBL" id="SKBQ01000002">
    <property type="protein sequence ID" value="TPX14266.1"/>
    <property type="molecule type" value="Genomic_DNA"/>
</dbReference>
<dbReference type="PANTHER" id="PTHR38695:SF1">
    <property type="entry name" value="AMINO ACID PERMEASE_ SLC12A DOMAIN-CONTAINING PROTEIN"/>
    <property type="match status" value="1"/>
</dbReference>
<sequence length="300" mass="33183">MSSSALSVETQVEEPDFESSKMTVVSANTDGIGLNMVIRQDPFSITLDGSAVVALALGVVLGMHYLQRTLFECLLLLVPIILLVRNDYLNFLKLGPGGTPPTFAGYLRLAWFRLFALRDPFSPPAPDPSRSPQSGILKNLPYRPGPRPTVAGLAPQRQLDQHAPMDCSRKLKAAIQTVTRHHPQKLGTATSCVEKHGFGLFARHPVNAFGNGEVCHIHDVDRSMHMSLHPDDIKEVLLKGWGQRHPLAVTKWVTSPLPNTFVLIYAPRDESDLNIICQIIEAAIWYTMNQKVEIELPVKA</sequence>
<dbReference type="PANTHER" id="PTHR38695">
    <property type="entry name" value="AMINO ACID PERMEASE_ SLC12A DOMAIN-CONTAINING PROTEIN"/>
    <property type="match status" value="1"/>
</dbReference>
<dbReference type="STRING" id="1093900.A0A507B594"/>